<dbReference type="EMBL" id="JBBNAF010000010">
    <property type="protein sequence ID" value="KAK9107846.1"/>
    <property type="molecule type" value="Genomic_DNA"/>
</dbReference>
<dbReference type="Proteomes" id="UP001420932">
    <property type="component" value="Unassembled WGS sequence"/>
</dbReference>
<keyword evidence="3" id="KW-1185">Reference proteome</keyword>
<evidence type="ECO:0000256" key="1">
    <source>
        <dbReference type="SAM" id="MobiDB-lite"/>
    </source>
</evidence>
<dbReference type="AlphaFoldDB" id="A0AAP0FAI0"/>
<feature type="region of interest" description="Disordered" evidence="1">
    <location>
        <begin position="62"/>
        <end position="81"/>
    </location>
</feature>
<protein>
    <submittedName>
        <fullName evidence="2">Uncharacterized protein</fullName>
    </submittedName>
</protein>
<sequence>MVRKKKYIVVVHSMFGEKAHLKKRIFKSIVRLQEPNITDQAIEIKLEQQFAVWFLQYTNADDEEDDEFTSSSDSGSEYELE</sequence>
<name>A0AAP0FAI0_9MAGN</name>
<reference evidence="2 3" key="1">
    <citation type="submission" date="2024-01" db="EMBL/GenBank/DDBJ databases">
        <title>Genome assemblies of Stephania.</title>
        <authorList>
            <person name="Yang L."/>
        </authorList>
    </citation>
    <scope>NUCLEOTIDE SEQUENCE [LARGE SCALE GENOMIC DNA]</scope>
    <source>
        <strain evidence="2">YNDBR</strain>
        <tissue evidence="2">Leaf</tissue>
    </source>
</reference>
<proteinExistence type="predicted"/>
<organism evidence="2 3">
    <name type="scientific">Stephania yunnanensis</name>
    <dbReference type="NCBI Taxonomy" id="152371"/>
    <lineage>
        <taxon>Eukaryota</taxon>
        <taxon>Viridiplantae</taxon>
        <taxon>Streptophyta</taxon>
        <taxon>Embryophyta</taxon>
        <taxon>Tracheophyta</taxon>
        <taxon>Spermatophyta</taxon>
        <taxon>Magnoliopsida</taxon>
        <taxon>Ranunculales</taxon>
        <taxon>Menispermaceae</taxon>
        <taxon>Menispermoideae</taxon>
        <taxon>Cissampelideae</taxon>
        <taxon>Stephania</taxon>
    </lineage>
</organism>
<gene>
    <name evidence="2" type="ORF">Syun_023857</name>
</gene>
<accession>A0AAP0FAI0</accession>
<evidence type="ECO:0000313" key="3">
    <source>
        <dbReference type="Proteomes" id="UP001420932"/>
    </source>
</evidence>
<evidence type="ECO:0000313" key="2">
    <source>
        <dbReference type="EMBL" id="KAK9107846.1"/>
    </source>
</evidence>
<comment type="caution">
    <text evidence="2">The sequence shown here is derived from an EMBL/GenBank/DDBJ whole genome shotgun (WGS) entry which is preliminary data.</text>
</comment>